<dbReference type="Proteomes" id="UP000009168">
    <property type="component" value="Unassembled WGS sequence"/>
</dbReference>
<name>I7MHE4_TETTS</name>
<keyword evidence="3" id="KW-1185">Reference proteome</keyword>
<accession>I7MHE4</accession>
<protein>
    <submittedName>
        <fullName evidence="2">Uncharacterized protein</fullName>
    </submittedName>
</protein>
<proteinExistence type="predicted"/>
<feature type="compositionally biased region" description="Low complexity" evidence="1">
    <location>
        <begin position="165"/>
        <end position="185"/>
    </location>
</feature>
<dbReference type="InParanoid" id="I7MHE4"/>
<dbReference type="EMBL" id="GG662512">
    <property type="protein sequence ID" value="EAS02902.2"/>
    <property type="molecule type" value="Genomic_DNA"/>
</dbReference>
<dbReference type="KEGG" id="tet:TTHERM_00492550"/>
<evidence type="ECO:0000313" key="2">
    <source>
        <dbReference type="EMBL" id="EAS02902.2"/>
    </source>
</evidence>
<reference evidence="3" key="1">
    <citation type="journal article" date="2006" name="PLoS Biol.">
        <title>Macronuclear genome sequence of the ciliate Tetrahymena thermophila, a model eukaryote.</title>
        <authorList>
            <person name="Eisen J.A."/>
            <person name="Coyne R.S."/>
            <person name="Wu M."/>
            <person name="Wu D."/>
            <person name="Thiagarajan M."/>
            <person name="Wortman J.R."/>
            <person name="Badger J.H."/>
            <person name="Ren Q."/>
            <person name="Amedeo P."/>
            <person name="Jones K.M."/>
            <person name="Tallon L.J."/>
            <person name="Delcher A.L."/>
            <person name="Salzberg S.L."/>
            <person name="Silva J.C."/>
            <person name="Haas B.J."/>
            <person name="Majoros W.H."/>
            <person name="Farzad M."/>
            <person name="Carlton J.M."/>
            <person name="Smith R.K. Jr."/>
            <person name="Garg J."/>
            <person name="Pearlman R.E."/>
            <person name="Karrer K.M."/>
            <person name="Sun L."/>
            <person name="Manning G."/>
            <person name="Elde N.C."/>
            <person name="Turkewitz A.P."/>
            <person name="Asai D.J."/>
            <person name="Wilkes D.E."/>
            <person name="Wang Y."/>
            <person name="Cai H."/>
            <person name="Collins K."/>
            <person name="Stewart B.A."/>
            <person name="Lee S.R."/>
            <person name="Wilamowska K."/>
            <person name="Weinberg Z."/>
            <person name="Ruzzo W.L."/>
            <person name="Wloga D."/>
            <person name="Gaertig J."/>
            <person name="Frankel J."/>
            <person name="Tsao C.-C."/>
            <person name="Gorovsky M.A."/>
            <person name="Keeling P.J."/>
            <person name="Waller R.F."/>
            <person name="Patron N.J."/>
            <person name="Cherry J.M."/>
            <person name="Stover N.A."/>
            <person name="Krieger C.J."/>
            <person name="del Toro C."/>
            <person name="Ryder H.F."/>
            <person name="Williamson S.C."/>
            <person name="Barbeau R.A."/>
            <person name="Hamilton E.P."/>
            <person name="Orias E."/>
        </authorList>
    </citation>
    <scope>NUCLEOTIDE SEQUENCE [LARGE SCALE GENOMIC DNA]</scope>
    <source>
        <strain evidence="3">SB210</strain>
    </source>
</reference>
<sequence>MISKIVLTEKGLKLSSELLTVNPDDPPPFLEEGKPIQKQISTPKIANLFEKSNGFLDRLTLKSAQSNRQISGNKPFFLPNYDYQEVFNAQPSSKQSKYPGIYPPKTSEGKNRIKLNQNAENLTSSNSLKVGINQLRDQQFMQTGIMTGSHPLILDYETLTKQQQEYTQSRKQSQQQMFFQRQSQQGLDDGTFHPFDSQQGTSKRMLPGILQSKSNQFLGSNQQAGISEESPSKKDGFQKFQFNNKIDDFMKSNMGTTTNNKFQIQTLQHGRQMPVNRQQHEKSIKERMDLKKQTYLHHRELQDKKLKEIAQKRSDLSKDPVHIAAKYLQELKKEDQTVENLLFDVNYFKSRYRNRLHEYHQQKYQKKWNKYYFPSESKRSPSPKDQIINDQLEEDLFNIDQSSYKPSIKSYQKQNSIHSHNVQ</sequence>
<dbReference type="GeneID" id="7843243"/>
<gene>
    <name evidence="2" type="ORF">TTHERM_00492550</name>
</gene>
<evidence type="ECO:0000313" key="3">
    <source>
        <dbReference type="Proteomes" id="UP000009168"/>
    </source>
</evidence>
<dbReference type="RefSeq" id="XP_001023147.2">
    <property type="nucleotide sequence ID" value="XM_001023147.2"/>
</dbReference>
<dbReference type="AlphaFoldDB" id="I7MHE4"/>
<feature type="region of interest" description="Disordered" evidence="1">
    <location>
        <begin position="165"/>
        <end position="202"/>
    </location>
</feature>
<evidence type="ECO:0000256" key="1">
    <source>
        <dbReference type="SAM" id="MobiDB-lite"/>
    </source>
</evidence>
<organism evidence="2 3">
    <name type="scientific">Tetrahymena thermophila (strain SB210)</name>
    <dbReference type="NCBI Taxonomy" id="312017"/>
    <lineage>
        <taxon>Eukaryota</taxon>
        <taxon>Sar</taxon>
        <taxon>Alveolata</taxon>
        <taxon>Ciliophora</taxon>
        <taxon>Intramacronucleata</taxon>
        <taxon>Oligohymenophorea</taxon>
        <taxon>Hymenostomatida</taxon>
        <taxon>Tetrahymenina</taxon>
        <taxon>Tetrahymenidae</taxon>
        <taxon>Tetrahymena</taxon>
    </lineage>
</organism>